<reference evidence="2 3" key="1">
    <citation type="submission" date="2014-05" db="EMBL/GenBank/DDBJ databases">
        <title>ATOL: Assembling a taxonomically balanced genome-scale reconstruction of the evolutionary history of the Enterobacteriaceae.</title>
        <authorList>
            <person name="Plunkett G.III."/>
            <person name="Neeno-Eckwall E.C."/>
            <person name="Glasner J.D."/>
            <person name="Perna N.T."/>
        </authorList>
    </citation>
    <scope>NUCLEOTIDE SEQUENCE [LARGE SCALE GENOMIC DNA]</scope>
    <source>
        <strain evidence="2 3">ATCC 33301</strain>
    </source>
</reference>
<keyword evidence="2" id="KW-0012">Acyltransferase</keyword>
<dbReference type="InterPro" id="IPR051908">
    <property type="entry name" value="Ribosomal_N-acetyltransferase"/>
</dbReference>
<dbReference type="EC" id="2.3.1.-" evidence="2"/>
<dbReference type="SUPFAM" id="SSF55729">
    <property type="entry name" value="Acyl-CoA N-acyltransferases (Nat)"/>
    <property type="match status" value="1"/>
</dbReference>
<comment type="caution">
    <text evidence="2">The sequence shown here is derived from an EMBL/GenBank/DDBJ whole genome shotgun (WGS) entry which is preliminary data.</text>
</comment>
<evidence type="ECO:0000259" key="1">
    <source>
        <dbReference type="PROSITE" id="PS51186"/>
    </source>
</evidence>
<dbReference type="Gene3D" id="3.40.630.30">
    <property type="match status" value="1"/>
</dbReference>
<proteinExistence type="predicted"/>
<keyword evidence="3" id="KW-1185">Reference proteome</keyword>
<dbReference type="Proteomes" id="UP000028602">
    <property type="component" value="Unassembled WGS sequence"/>
</dbReference>
<dbReference type="EMBL" id="JMPR01000028">
    <property type="protein sequence ID" value="KFD19804.1"/>
    <property type="molecule type" value="Genomic_DNA"/>
</dbReference>
<feature type="domain" description="N-acetyltransferase" evidence="1">
    <location>
        <begin position="63"/>
        <end position="206"/>
    </location>
</feature>
<dbReference type="FunFam" id="3.40.630.30:FF:000047">
    <property type="entry name" value="Acetyltransferase, GNAT family"/>
    <property type="match status" value="1"/>
</dbReference>
<dbReference type="PANTHER" id="PTHR43441:SF2">
    <property type="entry name" value="FAMILY ACETYLTRANSFERASE, PUTATIVE (AFU_ORTHOLOGUE AFUA_7G00850)-RELATED"/>
    <property type="match status" value="1"/>
</dbReference>
<dbReference type="PANTHER" id="PTHR43441">
    <property type="entry name" value="RIBOSOMAL-PROTEIN-SERINE ACETYLTRANSFERASE"/>
    <property type="match status" value="1"/>
</dbReference>
<sequence>MLNQNDDKPGTGMEQNINIFGQPTGPALENWQARTFPGPVTLTGQYCRLEPLNAGQHTDHLYQAFHPATGNPAFWTYLSVGPFDDPQSFSAFIRTAVASRDPLYFAVVDLRSERAVGLLSLMRTDVRNGVTEVGHVMFSPSLQRTILSTEAQFLLMQYVFSALKYRRYEWKCDSLNAPSRNAALRLGFQFEGIFRQAVVYKGRSRDTAWFSVIDSDWPRLNTAFQRWLSADNFNAQGEQLCRLQQMIRQAQAVAEPRG</sequence>
<dbReference type="Pfam" id="PF13302">
    <property type="entry name" value="Acetyltransf_3"/>
    <property type="match status" value="1"/>
</dbReference>
<accession>A0A085JH58</accession>
<dbReference type="PROSITE" id="PS51186">
    <property type="entry name" value="GNAT"/>
    <property type="match status" value="1"/>
</dbReference>
<keyword evidence="2" id="KW-0808">Transferase</keyword>
<dbReference type="eggNOG" id="COG1670">
    <property type="taxonomic scope" value="Bacteria"/>
</dbReference>
<evidence type="ECO:0000313" key="2">
    <source>
        <dbReference type="EMBL" id="KFD19804.1"/>
    </source>
</evidence>
<evidence type="ECO:0000313" key="3">
    <source>
        <dbReference type="Proteomes" id="UP000028602"/>
    </source>
</evidence>
<organism evidence="2 3">
    <name type="scientific">Tatumella ptyseos ATCC 33301</name>
    <dbReference type="NCBI Taxonomy" id="1005995"/>
    <lineage>
        <taxon>Bacteria</taxon>
        <taxon>Pseudomonadati</taxon>
        <taxon>Pseudomonadota</taxon>
        <taxon>Gammaproteobacteria</taxon>
        <taxon>Enterobacterales</taxon>
        <taxon>Erwiniaceae</taxon>
        <taxon>Tatumella</taxon>
    </lineage>
</organism>
<dbReference type="InterPro" id="IPR000182">
    <property type="entry name" value="GNAT_dom"/>
</dbReference>
<dbReference type="GO" id="GO:0008999">
    <property type="term" value="F:protein-N-terminal-alanine acetyltransferase activity"/>
    <property type="evidence" value="ECO:0007669"/>
    <property type="project" value="TreeGrafter"/>
</dbReference>
<dbReference type="GO" id="GO:1990189">
    <property type="term" value="F:protein N-terminal-serine acetyltransferase activity"/>
    <property type="evidence" value="ECO:0007669"/>
    <property type="project" value="TreeGrafter"/>
</dbReference>
<protein>
    <submittedName>
        <fullName evidence="2">GNAT family acetyltransferase</fullName>
        <ecNumber evidence="2">2.3.1.-</ecNumber>
    </submittedName>
</protein>
<gene>
    <name evidence="2" type="ORF">GTPT_1736</name>
</gene>
<name>A0A085JH58_9GAMM</name>
<dbReference type="InterPro" id="IPR016181">
    <property type="entry name" value="Acyl_CoA_acyltransferase"/>
</dbReference>
<dbReference type="AlphaFoldDB" id="A0A085JH58"/>